<organism evidence="1">
    <name type="scientific">bioreactor metagenome</name>
    <dbReference type="NCBI Taxonomy" id="1076179"/>
    <lineage>
        <taxon>unclassified sequences</taxon>
        <taxon>metagenomes</taxon>
        <taxon>ecological metagenomes</taxon>
    </lineage>
</organism>
<protein>
    <submittedName>
        <fullName evidence="1">Uncharacterized protein</fullName>
    </submittedName>
</protein>
<reference evidence="1" key="1">
    <citation type="submission" date="2019-08" db="EMBL/GenBank/DDBJ databases">
        <authorList>
            <person name="Kucharzyk K."/>
            <person name="Murdoch R.W."/>
            <person name="Higgins S."/>
            <person name="Loffler F."/>
        </authorList>
    </citation>
    <scope>NUCLEOTIDE SEQUENCE</scope>
</reference>
<proteinExistence type="predicted"/>
<name>A0A645I1Q4_9ZZZZ</name>
<gene>
    <name evidence="1" type="ORF">SDC9_192745</name>
</gene>
<dbReference type="EMBL" id="VSSQ01104862">
    <property type="protein sequence ID" value="MPN45178.1"/>
    <property type="molecule type" value="Genomic_DNA"/>
</dbReference>
<evidence type="ECO:0000313" key="1">
    <source>
        <dbReference type="EMBL" id="MPN45178.1"/>
    </source>
</evidence>
<sequence length="63" mass="7546">MILALLSIKDEELNIENFNIEVTTRMSIIKKYFNVNNPNISKNTVYFKPNFKKIEMLIKNFNY</sequence>
<accession>A0A645I1Q4</accession>
<comment type="caution">
    <text evidence="1">The sequence shown here is derived from an EMBL/GenBank/DDBJ whole genome shotgun (WGS) entry which is preliminary data.</text>
</comment>
<dbReference type="AlphaFoldDB" id="A0A645I1Q4"/>